<evidence type="ECO:0000313" key="3">
    <source>
        <dbReference type="Proteomes" id="UP000648801"/>
    </source>
</evidence>
<reference evidence="2" key="2">
    <citation type="submission" date="2020-09" db="EMBL/GenBank/DDBJ databases">
        <authorList>
            <person name="Sun Q."/>
            <person name="Zhou Y."/>
        </authorList>
    </citation>
    <scope>NUCLEOTIDE SEQUENCE</scope>
    <source>
        <strain evidence="2">CGMCC 1.15447</strain>
    </source>
</reference>
<comment type="caution">
    <text evidence="2">The sequence shown here is derived from an EMBL/GenBank/DDBJ whole genome shotgun (WGS) entry which is preliminary data.</text>
</comment>
<evidence type="ECO:0000256" key="1">
    <source>
        <dbReference type="SAM" id="MobiDB-lite"/>
    </source>
</evidence>
<accession>A0A916S1Y5</accession>
<dbReference type="Proteomes" id="UP000648801">
    <property type="component" value="Unassembled WGS sequence"/>
</dbReference>
<feature type="compositionally biased region" description="Basic residues" evidence="1">
    <location>
        <begin position="72"/>
        <end position="85"/>
    </location>
</feature>
<dbReference type="EMBL" id="BMJB01000003">
    <property type="protein sequence ID" value="GGA78281.1"/>
    <property type="molecule type" value="Genomic_DNA"/>
</dbReference>
<evidence type="ECO:0000313" key="2">
    <source>
        <dbReference type="EMBL" id="GGA78281.1"/>
    </source>
</evidence>
<sequence length="85" mass="9813">MHESIQLAATSPFELVQSFVLLALRPQRRLQVFGKTYDQTIEARVQVLGPDFFSQFRPHVVAFDESGLSHRQQNHGRRNPPNGRR</sequence>
<protein>
    <submittedName>
        <fullName evidence="2">Uncharacterized protein</fullName>
    </submittedName>
</protein>
<proteinExistence type="predicted"/>
<feature type="region of interest" description="Disordered" evidence="1">
    <location>
        <begin position="64"/>
        <end position="85"/>
    </location>
</feature>
<organism evidence="2 3">
    <name type="scientific">Edaphobacter acidisoli</name>
    <dbReference type="NCBI Taxonomy" id="2040573"/>
    <lineage>
        <taxon>Bacteria</taxon>
        <taxon>Pseudomonadati</taxon>
        <taxon>Acidobacteriota</taxon>
        <taxon>Terriglobia</taxon>
        <taxon>Terriglobales</taxon>
        <taxon>Acidobacteriaceae</taxon>
        <taxon>Edaphobacter</taxon>
    </lineage>
</organism>
<reference evidence="2" key="1">
    <citation type="journal article" date="2014" name="Int. J. Syst. Evol. Microbiol.">
        <title>Complete genome sequence of Corynebacterium casei LMG S-19264T (=DSM 44701T), isolated from a smear-ripened cheese.</title>
        <authorList>
            <consortium name="US DOE Joint Genome Institute (JGI-PGF)"/>
            <person name="Walter F."/>
            <person name="Albersmeier A."/>
            <person name="Kalinowski J."/>
            <person name="Ruckert C."/>
        </authorList>
    </citation>
    <scope>NUCLEOTIDE SEQUENCE</scope>
    <source>
        <strain evidence="2">CGMCC 1.15447</strain>
    </source>
</reference>
<dbReference type="AlphaFoldDB" id="A0A916S1Y5"/>
<keyword evidence="3" id="KW-1185">Reference proteome</keyword>
<name>A0A916S1Y5_9BACT</name>
<gene>
    <name evidence="2" type="ORF">GCM10011507_31900</name>
</gene>